<dbReference type="PROSITE" id="PS51379">
    <property type="entry name" value="4FE4S_FER_2"/>
    <property type="match status" value="2"/>
</dbReference>
<dbReference type="GO" id="GO:0046872">
    <property type="term" value="F:metal ion binding"/>
    <property type="evidence" value="ECO:0007669"/>
    <property type="project" value="UniProtKB-KW"/>
</dbReference>
<keyword evidence="7" id="KW-1185">Reference proteome</keyword>
<feature type="domain" description="4Fe-4S ferredoxin-type" evidence="5">
    <location>
        <begin position="345"/>
        <end position="374"/>
    </location>
</feature>
<dbReference type="PROSITE" id="PS00198">
    <property type="entry name" value="4FE4S_FER_1"/>
    <property type="match status" value="2"/>
</dbReference>
<dbReference type="Proteomes" id="UP000503820">
    <property type="component" value="Unassembled WGS sequence"/>
</dbReference>
<dbReference type="GO" id="GO:0051536">
    <property type="term" value="F:iron-sulfur cluster binding"/>
    <property type="evidence" value="ECO:0007669"/>
    <property type="project" value="UniProtKB-KW"/>
</dbReference>
<dbReference type="Gene3D" id="3.30.70.3270">
    <property type="match status" value="1"/>
</dbReference>
<protein>
    <submittedName>
        <fullName evidence="6">4Fe-4S ferredoxin</fullName>
    </submittedName>
</protein>
<evidence type="ECO:0000256" key="1">
    <source>
        <dbReference type="ARBA" id="ARBA00022723"/>
    </source>
</evidence>
<accession>A0A7J0BR84</accession>
<organism evidence="6 7">
    <name type="scientific">Desulfovibrio psychrotolerans</name>
    <dbReference type="NCBI Taxonomy" id="415242"/>
    <lineage>
        <taxon>Bacteria</taxon>
        <taxon>Pseudomonadati</taxon>
        <taxon>Thermodesulfobacteriota</taxon>
        <taxon>Desulfovibrionia</taxon>
        <taxon>Desulfovibrionales</taxon>
        <taxon>Desulfovibrionaceae</taxon>
        <taxon>Desulfovibrio</taxon>
    </lineage>
</organism>
<dbReference type="InterPro" id="IPR017900">
    <property type="entry name" value="4Fe4S_Fe_S_CS"/>
</dbReference>
<dbReference type="AlphaFoldDB" id="A0A7J0BR84"/>
<evidence type="ECO:0000256" key="3">
    <source>
        <dbReference type="ARBA" id="ARBA00023014"/>
    </source>
</evidence>
<evidence type="ECO:0000256" key="2">
    <source>
        <dbReference type="ARBA" id="ARBA00023004"/>
    </source>
</evidence>
<keyword evidence="1" id="KW-0479">Metal-binding</keyword>
<keyword evidence="3" id="KW-0411">Iron-sulfur</keyword>
<evidence type="ECO:0000259" key="5">
    <source>
        <dbReference type="PROSITE" id="PS51379"/>
    </source>
</evidence>
<name>A0A7J0BR84_9BACT</name>
<evidence type="ECO:0000256" key="4">
    <source>
        <dbReference type="SAM" id="MobiDB-lite"/>
    </source>
</evidence>
<dbReference type="Pfam" id="PF12838">
    <property type="entry name" value="Fer4_7"/>
    <property type="match status" value="1"/>
</dbReference>
<proteinExistence type="predicted"/>
<evidence type="ECO:0000313" key="7">
    <source>
        <dbReference type="Proteomes" id="UP000503820"/>
    </source>
</evidence>
<feature type="compositionally biased region" description="Low complexity" evidence="4">
    <location>
        <begin position="324"/>
        <end position="335"/>
    </location>
</feature>
<dbReference type="SUPFAM" id="SSF54862">
    <property type="entry name" value="4Fe-4S ferredoxins"/>
    <property type="match status" value="1"/>
</dbReference>
<dbReference type="InterPro" id="IPR017896">
    <property type="entry name" value="4Fe4S_Fe-S-bd"/>
</dbReference>
<feature type="region of interest" description="Disordered" evidence="4">
    <location>
        <begin position="320"/>
        <end position="345"/>
    </location>
</feature>
<feature type="domain" description="4Fe-4S ferredoxin-type" evidence="5">
    <location>
        <begin position="288"/>
        <end position="317"/>
    </location>
</feature>
<dbReference type="RefSeq" id="WP_174408379.1">
    <property type="nucleotide sequence ID" value="NZ_BLVP01000001.1"/>
</dbReference>
<sequence>MGHIVGKDIYRKLGEKIDNTSVRTPWNDAFRDLLVALYTPAEADLVLRMPYRPSPLARVAAITGMDETALRPMLETLCGKGLVCDIWEGNEYLYMISPFVIGFFEFSMMRTGGRLASAQWAELFQRYMFGDTAFLDANFGDAQQVSVMRALPHEQAIPQADHTEILDYEKASALIEQNTRFAVGLCSCRHEKHHLGTRGCDVPDVPMETCTSMGPAADFLIRNNFARPIDRAEMLDILHRSRDMGFVLSTDNVRQGAGFICHCCGCCCNLLHGIRTTGYAGILVSSGYIAHCAAETCNGCGLCAKACPINAIRLEDMPRPVHVSPDSAPAGPDSPQRGTSPRRQRRAVVDTSLCLGCGVCALKCPQQSLHLKKRAQRVFHPEDSFERVILQCLERGTFQNLIFDNPNSRTQAFMRGLVGGFLRLSPVKKALMGDALRSRFLQAIRSATGS</sequence>
<evidence type="ECO:0000313" key="6">
    <source>
        <dbReference type="EMBL" id="GFM35692.1"/>
    </source>
</evidence>
<gene>
    <name evidence="6" type="ORF">DSM19430T_03760</name>
</gene>
<comment type="caution">
    <text evidence="6">The sequence shown here is derived from an EMBL/GenBank/DDBJ whole genome shotgun (WGS) entry which is preliminary data.</text>
</comment>
<reference evidence="6 7" key="1">
    <citation type="submission" date="2020-05" db="EMBL/GenBank/DDBJ databases">
        <title>Draft genome sequence of Desulfovibrio psychrotolerans JS1T.</title>
        <authorList>
            <person name="Ueno A."/>
            <person name="Tamazawa S."/>
            <person name="Tamamura S."/>
            <person name="Murakami T."/>
            <person name="Kiyama T."/>
            <person name="Inomata H."/>
            <person name="Amano Y."/>
            <person name="Miyakawa K."/>
            <person name="Tamaki H."/>
            <person name="Naganuma T."/>
            <person name="Kaneko K."/>
        </authorList>
    </citation>
    <scope>NUCLEOTIDE SEQUENCE [LARGE SCALE GENOMIC DNA]</scope>
    <source>
        <strain evidence="6 7">JS1</strain>
    </source>
</reference>
<dbReference type="EMBL" id="BLVP01000001">
    <property type="protein sequence ID" value="GFM35692.1"/>
    <property type="molecule type" value="Genomic_DNA"/>
</dbReference>
<keyword evidence="2" id="KW-0408">Iron</keyword>